<keyword evidence="1" id="KW-0812">Transmembrane</keyword>
<dbReference type="Proteomes" id="UP001501576">
    <property type="component" value="Unassembled WGS sequence"/>
</dbReference>
<sequence>MGSSVTAFVTVVGALAGNAVMWRQIDMKPYNVAVGALLALLFIVFAAGMRMDTGQPKDEETKPLAALRLELDLLEERRILEAASGARSSKDRQHSYRESIPQEIDRLRGETRRYRRVHNFFQWGLFSASVAISVTTAIYDPPQPGKGILIGLGAFVSFTTAITGYFKFRERAFNLQQTADAIEQHVTAYDLAIAPYNQAGETTNLERLAESVESLRVEQRKREQQLEQPHQGQQEVI</sequence>
<feature type="transmembrane region" description="Helical" evidence="1">
    <location>
        <begin position="145"/>
        <end position="166"/>
    </location>
</feature>
<dbReference type="NCBIfam" id="NF033634">
    <property type="entry name" value="SLATT_1"/>
    <property type="match status" value="1"/>
</dbReference>
<feature type="transmembrane region" description="Helical" evidence="1">
    <location>
        <begin position="120"/>
        <end position="139"/>
    </location>
</feature>
<evidence type="ECO:0008006" key="4">
    <source>
        <dbReference type="Google" id="ProtNLM"/>
    </source>
</evidence>
<keyword evidence="1" id="KW-0472">Membrane</keyword>
<protein>
    <recommendedName>
        <fullName evidence="4">DUF4231 domain-containing protein</fullName>
    </recommendedName>
</protein>
<gene>
    <name evidence="2" type="ORF">GCM10010390_38370</name>
</gene>
<dbReference type="Pfam" id="PF14015">
    <property type="entry name" value="DUF4231"/>
    <property type="match status" value="1"/>
</dbReference>
<proteinExistence type="predicted"/>
<feature type="transmembrane region" description="Helical" evidence="1">
    <location>
        <begin position="32"/>
        <end position="49"/>
    </location>
</feature>
<comment type="caution">
    <text evidence="2">The sequence shown here is derived from an EMBL/GenBank/DDBJ whole genome shotgun (WGS) entry which is preliminary data.</text>
</comment>
<evidence type="ECO:0000313" key="2">
    <source>
        <dbReference type="EMBL" id="GAA0532441.1"/>
    </source>
</evidence>
<organism evidence="2 3">
    <name type="scientific">Streptomyces mordarskii</name>
    <dbReference type="NCBI Taxonomy" id="1226758"/>
    <lineage>
        <taxon>Bacteria</taxon>
        <taxon>Bacillati</taxon>
        <taxon>Actinomycetota</taxon>
        <taxon>Actinomycetes</taxon>
        <taxon>Kitasatosporales</taxon>
        <taxon>Streptomycetaceae</taxon>
        <taxon>Streptomyces</taxon>
    </lineage>
</organism>
<dbReference type="EMBL" id="BAAABZ010000025">
    <property type="protein sequence ID" value="GAA0532441.1"/>
    <property type="molecule type" value="Genomic_DNA"/>
</dbReference>
<reference evidence="2 3" key="1">
    <citation type="journal article" date="2019" name="Int. J. Syst. Evol. Microbiol.">
        <title>The Global Catalogue of Microorganisms (GCM) 10K type strain sequencing project: providing services to taxonomists for standard genome sequencing and annotation.</title>
        <authorList>
            <consortium name="The Broad Institute Genomics Platform"/>
            <consortium name="The Broad Institute Genome Sequencing Center for Infectious Disease"/>
            <person name="Wu L."/>
            <person name="Ma J."/>
        </authorList>
    </citation>
    <scope>NUCLEOTIDE SEQUENCE [LARGE SCALE GENOMIC DNA]</scope>
    <source>
        <strain evidence="2 3">JCM 5052</strain>
    </source>
</reference>
<accession>A0ABN1D2G0</accession>
<evidence type="ECO:0000313" key="3">
    <source>
        <dbReference type="Proteomes" id="UP001501576"/>
    </source>
</evidence>
<keyword evidence="1" id="KW-1133">Transmembrane helix</keyword>
<evidence type="ECO:0000256" key="1">
    <source>
        <dbReference type="SAM" id="Phobius"/>
    </source>
</evidence>
<keyword evidence="3" id="KW-1185">Reference proteome</keyword>
<dbReference type="InterPro" id="IPR025325">
    <property type="entry name" value="DUF4231"/>
</dbReference>
<name>A0ABN1D2G0_9ACTN</name>